<proteinExistence type="predicted"/>
<keyword evidence="2" id="KW-1185">Reference proteome</keyword>
<dbReference type="RefSeq" id="WP_196291690.1">
    <property type="nucleotide sequence ID" value="NZ_JADQDM010000001.1"/>
</dbReference>
<reference evidence="1 2" key="1">
    <citation type="submission" date="2020-11" db="EMBL/GenBank/DDBJ databases">
        <authorList>
            <person name="Kim M.K."/>
        </authorList>
    </citation>
    <scope>NUCLEOTIDE SEQUENCE [LARGE SCALE GENOMIC DNA]</scope>
    <source>
        <strain evidence="1 2">BT662</strain>
    </source>
</reference>
<comment type="caution">
    <text evidence="1">The sequence shown here is derived from an EMBL/GenBank/DDBJ whole genome shotgun (WGS) entry which is preliminary data.</text>
</comment>
<dbReference type="EMBL" id="JADQDM010000001">
    <property type="protein sequence ID" value="MBF9220254.1"/>
    <property type="molecule type" value="Genomic_DNA"/>
</dbReference>
<evidence type="ECO:0000313" key="1">
    <source>
        <dbReference type="EMBL" id="MBF9220254.1"/>
    </source>
</evidence>
<protein>
    <submittedName>
        <fullName evidence="1">Uncharacterized protein</fullName>
    </submittedName>
</protein>
<accession>A0ABS0HZY2</accession>
<sequence length="56" mass="6185">MATAGVAWENDHYGSAFAALRKTARIWHKPEEQGTFNNAFAPNTNGFGHRIKVSLP</sequence>
<dbReference type="Proteomes" id="UP000618931">
    <property type="component" value="Unassembled WGS sequence"/>
</dbReference>
<gene>
    <name evidence="1" type="ORF">I2H31_03970</name>
</gene>
<name>A0ABS0HZY2_9BACT</name>
<organism evidence="1 2">
    <name type="scientific">Hymenobacter ruricola</name>
    <dbReference type="NCBI Taxonomy" id="2791023"/>
    <lineage>
        <taxon>Bacteria</taxon>
        <taxon>Pseudomonadati</taxon>
        <taxon>Bacteroidota</taxon>
        <taxon>Cytophagia</taxon>
        <taxon>Cytophagales</taxon>
        <taxon>Hymenobacteraceae</taxon>
        <taxon>Hymenobacter</taxon>
    </lineage>
</organism>
<evidence type="ECO:0000313" key="2">
    <source>
        <dbReference type="Proteomes" id="UP000618931"/>
    </source>
</evidence>